<dbReference type="AlphaFoldDB" id="A0A9W6VC88"/>
<comment type="caution">
    <text evidence="2">The sequence shown here is derived from an EMBL/GenBank/DDBJ whole genome shotgun (WGS) entry which is preliminary data.</text>
</comment>
<gene>
    <name evidence="2" type="ORF">Atai01_24920</name>
</gene>
<protein>
    <submittedName>
        <fullName evidence="2">Uncharacterized protein</fullName>
    </submittedName>
</protein>
<dbReference type="Proteomes" id="UP001165136">
    <property type="component" value="Unassembled WGS sequence"/>
</dbReference>
<feature type="region of interest" description="Disordered" evidence="1">
    <location>
        <begin position="16"/>
        <end position="51"/>
    </location>
</feature>
<sequence>MEAIVRVRASRSASRSVSTLDAMSPVSRGRKKKNKGRSTKPRRTAPMLSSPFAGTTLSRPDWFDASIKSVLDGAEATLSAHSTRELEQVVAELIGAELHQAVHDDRDGLRFDWLFHEIVDAAAVRRREGSTDSMDRLLHGLAAIGTPALRAYTEQHLPKRAVGDWPRVTATGKVWRMRDAYGTRFGVIAGFTYPGVFLFDVDGSSWVRLMHVDVFDDVEQAATAWREQVGDSANGVEPQPISAADELLCLRECETGELGVMGDESRNVMDNWFRVNRRLHDLADLDLLPEPVNLYQGVDPGPMAEEFTRWYAMQDSAEPNPEIAEAIAAEWLEGSLPETWFCVSPARISYIRALISDWVDEYAGPGEAMLAPWARWLVQRADLPEHLSEPVFAALDTPAVKASAVPGGTHGQCVR</sequence>
<feature type="compositionally biased region" description="Basic residues" evidence="1">
    <location>
        <begin position="28"/>
        <end position="43"/>
    </location>
</feature>
<reference evidence="2" key="1">
    <citation type="submission" date="2023-03" db="EMBL/GenBank/DDBJ databases">
        <title>Amycolatopsis taiwanensis NBRC 103393.</title>
        <authorList>
            <person name="Ichikawa N."/>
            <person name="Sato H."/>
            <person name="Tonouchi N."/>
        </authorList>
    </citation>
    <scope>NUCLEOTIDE SEQUENCE</scope>
    <source>
        <strain evidence="2">NBRC 103393</strain>
    </source>
</reference>
<keyword evidence="3" id="KW-1185">Reference proteome</keyword>
<evidence type="ECO:0000256" key="1">
    <source>
        <dbReference type="SAM" id="MobiDB-lite"/>
    </source>
</evidence>
<evidence type="ECO:0000313" key="3">
    <source>
        <dbReference type="Proteomes" id="UP001165136"/>
    </source>
</evidence>
<name>A0A9W6VC88_9PSEU</name>
<evidence type="ECO:0000313" key="2">
    <source>
        <dbReference type="EMBL" id="GLY65873.1"/>
    </source>
</evidence>
<organism evidence="2 3">
    <name type="scientific">Amycolatopsis taiwanensis</name>
    <dbReference type="NCBI Taxonomy" id="342230"/>
    <lineage>
        <taxon>Bacteria</taxon>
        <taxon>Bacillati</taxon>
        <taxon>Actinomycetota</taxon>
        <taxon>Actinomycetes</taxon>
        <taxon>Pseudonocardiales</taxon>
        <taxon>Pseudonocardiaceae</taxon>
        <taxon>Amycolatopsis</taxon>
    </lineage>
</organism>
<accession>A0A9W6VC88</accession>
<dbReference type="EMBL" id="BSTI01000005">
    <property type="protein sequence ID" value="GLY65873.1"/>
    <property type="molecule type" value="Genomic_DNA"/>
</dbReference>
<proteinExistence type="predicted"/>